<proteinExistence type="inferred from homology"/>
<evidence type="ECO:0000256" key="1">
    <source>
        <dbReference type="ARBA" id="ARBA00005369"/>
    </source>
</evidence>
<dbReference type="SUPFAM" id="SSF53335">
    <property type="entry name" value="S-adenosyl-L-methionine-dependent methyltransferases"/>
    <property type="match status" value="1"/>
</dbReference>
<dbReference type="RefSeq" id="WP_261518665.1">
    <property type="nucleotide sequence ID" value="NZ_JAODNW010000001.1"/>
</dbReference>
<reference evidence="4 5" key="1">
    <citation type="submission" date="2024-09" db="EMBL/GenBank/DDBJ databases">
        <authorList>
            <person name="Sun Q."/>
            <person name="Mori K."/>
        </authorList>
    </citation>
    <scope>NUCLEOTIDE SEQUENCE [LARGE SCALE GENOMIC DNA]</scope>
    <source>
        <strain evidence="4 5">CCM 8543</strain>
    </source>
</reference>
<dbReference type="PANTHER" id="PTHR11579:SF18">
    <property type="entry name" value="PROTEIN-L-ISOASPARTATE O-METHYLTRANSFERASE"/>
    <property type="match status" value="1"/>
</dbReference>
<evidence type="ECO:0000313" key="5">
    <source>
        <dbReference type="Proteomes" id="UP001589755"/>
    </source>
</evidence>
<dbReference type="Proteomes" id="UP001589755">
    <property type="component" value="Unassembled WGS sequence"/>
</dbReference>
<sequence>MDADFSVQRARMVDGQIRTRDVTNRPLLDAVREIPREAFVPGRRRSLAYIDEDLEILSASEQGPARYLMEPAQFCRLVQLAGVKPSDLVLDIGCATGYSSAVLSRLASFVVALECDPTLAEMASSTLADLDCVNVSVVTGPLEKGHASEAPYDVILLGGAVDYVPEAILDQLGEGGRLVAIVGRGNAARAHLFVREGGVVSSREEFNAAVMPLPGFERQKGFVF</sequence>
<dbReference type="EMBL" id="JBHLXD010000006">
    <property type="protein sequence ID" value="MFC0207850.1"/>
    <property type="molecule type" value="Genomic_DNA"/>
</dbReference>
<gene>
    <name evidence="4" type="ORF">ACFFJ2_05475</name>
</gene>
<dbReference type="PANTHER" id="PTHR11579">
    <property type="entry name" value="PROTEIN-L-ISOASPARTATE O-METHYLTRANSFERASE"/>
    <property type="match status" value="1"/>
</dbReference>
<comment type="similarity">
    <text evidence="1">Belongs to the methyltransferase superfamily. L-isoaspartyl/D-aspartyl protein methyltransferase family.</text>
</comment>
<evidence type="ECO:0000256" key="3">
    <source>
        <dbReference type="ARBA" id="ARBA00030757"/>
    </source>
</evidence>
<dbReference type="InterPro" id="IPR029063">
    <property type="entry name" value="SAM-dependent_MTases_sf"/>
</dbReference>
<dbReference type="Pfam" id="PF01135">
    <property type="entry name" value="PCMT"/>
    <property type="match status" value="1"/>
</dbReference>
<dbReference type="CDD" id="cd02440">
    <property type="entry name" value="AdoMet_MTases"/>
    <property type="match status" value="1"/>
</dbReference>
<evidence type="ECO:0000313" key="4">
    <source>
        <dbReference type="EMBL" id="MFC0207850.1"/>
    </source>
</evidence>
<protein>
    <recommendedName>
        <fullName evidence="2">Protein-L-isoaspartate O-methyltransferase</fullName>
    </recommendedName>
    <alternativeName>
        <fullName evidence="3">Protein L-isoaspartyl methyltransferase</fullName>
    </alternativeName>
</protein>
<dbReference type="Gene3D" id="3.40.50.150">
    <property type="entry name" value="Vaccinia Virus protein VP39"/>
    <property type="match status" value="1"/>
</dbReference>
<name>A0ABV6D5C8_9HYPH</name>
<dbReference type="InterPro" id="IPR000682">
    <property type="entry name" value="PCMT"/>
</dbReference>
<organism evidence="4 5">
    <name type="scientific">Chelativorans intermedius</name>
    <dbReference type="NCBI Taxonomy" id="515947"/>
    <lineage>
        <taxon>Bacteria</taxon>
        <taxon>Pseudomonadati</taxon>
        <taxon>Pseudomonadota</taxon>
        <taxon>Alphaproteobacteria</taxon>
        <taxon>Hyphomicrobiales</taxon>
        <taxon>Phyllobacteriaceae</taxon>
        <taxon>Chelativorans</taxon>
    </lineage>
</organism>
<comment type="caution">
    <text evidence="4">The sequence shown here is derived from an EMBL/GenBank/DDBJ whole genome shotgun (WGS) entry which is preliminary data.</text>
</comment>
<accession>A0ABV6D5C8</accession>
<keyword evidence="5" id="KW-1185">Reference proteome</keyword>
<evidence type="ECO:0000256" key="2">
    <source>
        <dbReference type="ARBA" id="ARBA00013346"/>
    </source>
</evidence>